<protein>
    <submittedName>
        <fullName evidence="1">Uncharacterized protein</fullName>
    </submittedName>
</protein>
<keyword evidence="2" id="KW-1185">Reference proteome</keyword>
<reference evidence="1 2" key="1">
    <citation type="submission" date="2016-07" db="EMBL/GenBank/DDBJ databases">
        <title>Multi-omics approach to identify versatile polysaccharide utilization systems of a marine flavobacterium Gramella flava.</title>
        <authorList>
            <person name="Tang K."/>
        </authorList>
    </citation>
    <scope>NUCLEOTIDE SEQUENCE [LARGE SCALE GENOMIC DNA]</scope>
    <source>
        <strain evidence="1 2">JLT2011</strain>
    </source>
</reference>
<evidence type="ECO:0000313" key="2">
    <source>
        <dbReference type="Proteomes" id="UP000186230"/>
    </source>
</evidence>
<organism evidence="1 2">
    <name type="scientific">Christiangramia flava JLT2011</name>
    <dbReference type="NCBI Taxonomy" id="1229726"/>
    <lineage>
        <taxon>Bacteria</taxon>
        <taxon>Pseudomonadati</taxon>
        <taxon>Bacteroidota</taxon>
        <taxon>Flavobacteriia</taxon>
        <taxon>Flavobacteriales</taxon>
        <taxon>Flavobacteriaceae</taxon>
        <taxon>Christiangramia</taxon>
    </lineage>
</organism>
<dbReference type="AlphaFoldDB" id="A0A1L7I616"/>
<dbReference type="EMBL" id="CP016359">
    <property type="protein sequence ID" value="APU68552.1"/>
    <property type="molecule type" value="Genomic_DNA"/>
</dbReference>
<dbReference type="Proteomes" id="UP000186230">
    <property type="component" value="Chromosome"/>
</dbReference>
<proteinExistence type="predicted"/>
<name>A0A1L7I616_9FLAO</name>
<gene>
    <name evidence="1" type="ORF">GRFL_1828</name>
</gene>
<dbReference type="KEGG" id="gfl:GRFL_1828"/>
<accession>A0A1L7I616</accession>
<evidence type="ECO:0000313" key="1">
    <source>
        <dbReference type="EMBL" id="APU68552.1"/>
    </source>
</evidence>
<sequence length="45" mass="5241">MLALQKNRFQIIGLEPAPSVAPNKSTSNKLRFWLVNYFVFKEMGR</sequence>